<dbReference type="OrthoDB" id="4312532at2759"/>
<accession>A0A9W9WJB1</accession>
<proteinExistence type="predicted"/>
<reference evidence="1" key="2">
    <citation type="journal article" date="2023" name="IMA Fungus">
        <title>Comparative genomic study of the Penicillium genus elucidates a diverse pangenome and 15 lateral gene transfer events.</title>
        <authorList>
            <person name="Petersen C."/>
            <person name="Sorensen T."/>
            <person name="Nielsen M.R."/>
            <person name="Sondergaard T.E."/>
            <person name="Sorensen J.L."/>
            <person name="Fitzpatrick D.A."/>
            <person name="Frisvad J.C."/>
            <person name="Nielsen K.L."/>
        </authorList>
    </citation>
    <scope>NUCLEOTIDE SEQUENCE</scope>
    <source>
        <strain evidence="1">IBT 17660</strain>
    </source>
</reference>
<sequence length="78" mass="8750">MFLELRSVPGFETIINIWHGHLCRVKDPAAKIAYADFLAYGSAVVTEARGQRLLTRPPNLPGSVVYGDRTNPQVYLMF</sequence>
<protein>
    <submittedName>
        <fullName evidence="1">Uncharacterized protein</fullName>
    </submittedName>
</protein>
<comment type="caution">
    <text evidence="1">The sequence shown here is derived from an EMBL/GenBank/DDBJ whole genome shotgun (WGS) entry which is preliminary data.</text>
</comment>
<dbReference type="Proteomes" id="UP001147760">
    <property type="component" value="Unassembled WGS sequence"/>
</dbReference>
<reference evidence="1" key="1">
    <citation type="submission" date="2022-12" db="EMBL/GenBank/DDBJ databases">
        <authorList>
            <person name="Petersen C."/>
        </authorList>
    </citation>
    <scope>NUCLEOTIDE SEQUENCE</scope>
    <source>
        <strain evidence="1">IBT 17660</strain>
    </source>
</reference>
<name>A0A9W9WJB1_9EURO</name>
<evidence type="ECO:0000313" key="1">
    <source>
        <dbReference type="EMBL" id="KAJ5466109.1"/>
    </source>
</evidence>
<evidence type="ECO:0000313" key="2">
    <source>
        <dbReference type="Proteomes" id="UP001147760"/>
    </source>
</evidence>
<dbReference type="AlphaFoldDB" id="A0A9W9WJB1"/>
<keyword evidence="2" id="KW-1185">Reference proteome</keyword>
<organism evidence="1 2">
    <name type="scientific">Penicillium desertorum</name>
    <dbReference type="NCBI Taxonomy" id="1303715"/>
    <lineage>
        <taxon>Eukaryota</taxon>
        <taxon>Fungi</taxon>
        <taxon>Dikarya</taxon>
        <taxon>Ascomycota</taxon>
        <taxon>Pezizomycotina</taxon>
        <taxon>Eurotiomycetes</taxon>
        <taxon>Eurotiomycetidae</taxon>
        <taxon>Eurotiales</taxon>
        <taxon>Aspergillaceae</taxon>
        <taxon>Penicillium</taxon>
    </lineage>
</organism>
<dbReference type="EMBL" id="JAPWDO010000006">
    <property type="protein sequence ID" value="KAJ5466109.1"/>
    <property type="molecule type" value="Genomic_DNA"/>
</dbReference>
<gene>
    <name evidence="1" type="ORF">N7530_009896</name>
</gene>